<dbReference type="Proteomes" id="UP000266841">
    <property type="component" value="Unassembled WGS sequence"/>
</dbReference>
<proteinExistence type="predicted"/>
<protein>
    <submittedName>
        <fullName evidence="2">Uncharacterized protein</fullName>
    </submittedName>
</protein>
<accession>K0TLB8</accession>
<evidence type="ECO:0000313" key="2">
    <source>
        <dbReference type="EMBL" id="EJK71707.1"/>
    </source>
</evidence>
<keyword evidence="3" id="KW-1185">Reference proteome</keyword>
<comment type="caution">
    <text evidence="2">The sequence shown here is derived from an EMBL/GenBank/DDBJ whole genome shotgun (WGS) entry which is preliminary data.</text>
</comment>
<organism evidence="2 3">
    <name type="scientific">Thalassiosira oceanica</name>
    <name type="common">Marine diatom</name>
    <dbReference type="NCBI Taxonomy" id="159749"/>
    <lineage>
        <taxon>Eukaryota</taxon>
        <taxon>Sar</taxon>
        <taxon>Stramenopiles</taxon>
        <taxon>Ochrophyta</taxon>
        <taxon>Bacillariophyta</taxon>
        <taxon>Coscinodiscophyceae</taxon>
        <taxon>Thalassiosirophycidae</taxon>
        <taxon>Thalassiosirales</taxon>
        <taxon>Thalassiosiraceae</taxon>
        <taxon>Thalassiosira</taxon>
    </lineage>
</organism>
<name>K0TLB8_THAOC</name>
<feature type="non-terminal residue" evidence="2">
    <location>
        <position position="176"/>
    </location>
</feature>
<dbReference type="eggNOG" id="ENOG502RY34">
    <property type="taxonomic scope" value="Eukaryota"/>
</dbReference>
<dbReference type="AlphaFoldDB" id="K0TLB8"/>
<evidence type="ECO:0000256" key="1">
    <source>
        <dbReference type="SAM" id="MobiDB-lite"/>
    </source>
</evidence>
<evidence type="ECO:0000313" key="3">
    <source>
        <dbReference type="Proteomes" id="UP000266841"/>
    </source>
</evidence>
<gene>
    <name evidence="2" type="ORF">THAOC_06827</name>
</gene>
<feature type="region of interest" description="Disordered" evidence="1">
    <location>
        <begin position="1"/>
        <end position="21"/>
    </location>
</feature>
<dbReference type="EMBL" id="AGNL01006888">
    <property type="protein sequence ID" value="EJK71707.1"/>
    <property type="molecule type" value="Genomic_DNA"/>
</dbReference>
<reference evidence="2 3" key="1">
    <citation type="journal article" date="2012" name="Genome Biol.">
        <title>Genome and low-iron response of an oceanic diatom adapted to chronic iron limitation.</title>
        <authorList>
            <person name="Lommer M."/>
            <person name="Specht M."/>
            <person name="Roy A.S."/>
            <person name="Kraemer L."/>
            <person name="Andreson R."/>
            <person name="Gutowska M.A."/>
            <person name="Wolf J."/>
            <person name="Bergner S.V."/>
            <person name="Schilhabel M.B."/>
            <person name="Klostermeier U.C."/>
            <person name="Beiko R.G."/>
            <person name="Rosenstiel P."/>
            <person name="Hippler M."/>
            <person name="Laroche J."/>
        </authorList>
    </citation>
    <scope>NUCLEOTIDE SEQUENCE [LARGE SCALE GENOMIC DNA]</scope>
    <source>
        <strain evidence="2 3">CCMP1005</strain>
    </source>
</reference>
<sequence length="176" mass="18115">MTGEGTFATKNTVGRDHPPNPALIEREVETRMSQLCDVNSKRDADRASFGSMTKQQQPAMLLALPLLLAASLPSSAAAALGLATGYRCTGDVHSALVKSPASSQPLPANVAIAACVSALSKLLRDDLGKESAGDFLLPSAGGIVDFGYLGGSSSSIALPGGEVAKLIWEAEADDFL</sequence>